<sequence length="800" mass="86962">MIADAAALPATDPIADDYAALLAQGTALVQRLSGLVWTNYNWSDPGVTILQQLCYALTELSYRAGFPVADILGDPTTGRVQLRRQGLYPARAILPVNPVTIGDIRRLIVDRVPEIGNAWVDTLAPEEADGVAGLYRIAVLVPGFDPGCEDHGPDPDHVRCAVERCYAAHRAYCEDLRHVTVLRPIRTRIFAEVQLDDHADPDVVLADILFRIGLALAPEPRRTSLDALRARGQTTAEIFEGPFMLRGFIADDQLTRFPAAIPVEYLLVVMAEVPGVLAVTRLEVAAGAQCYGPGDTIHVPAGHVLWLDAEAASAGDTVQLRHGAARCPERPAQVRRLLARAWAEQRRTYDLWKDYARDYPPPVGRRIDLAAYQSVQQQFPAVYGIGSYGLPGGASVERVAQARQLKGYLMVFDQLMADFFAQLAFVRDLFSQGVGGDKTYAVQSLRGIVPDVAPLIDPDYEQRLEALVAAHDPVIARQNAVLDLLLSLYAERILPPADAACGESIAPPGAALVAAKRALLAKMVPATRDRGRGFDTHRRYDEHRLAIRCRIELALLTANRRRDGAQAVADPAEASFGRLLPPELSAAAAQTFLPVHTEAPGASPDEHPSPLAGHRVAAALLPALADRTRYRMGALAGGGPVILLCQDLEERCWVIGELADAAQAVALTRRLLHAAGGISRLTLVEWVLLRYADAHPPRDGEATPAGHRFSFRISAVLPAGEKDGDTGWRQQTRAIVRANMPAHVMVDMVFLHPRAMRHFDVLHGAWVEALRDAAPARRAKTSALLAAFLDRHCPTEGAPH</sequence>
<dbReference type="KEGG" id="sphi:TS85_12345"/>
<protein>
    <submittedName>
        <fullName evidence="1">Uncharacterized protein</fullName>
    </submittedName>
</protein>
<dbReference type="RefSeq" id="WP_044332525.1">
    <property type="nucleotide sequence ID" value="NZ_CP010836.1"/>
</dbReference>
<evidence type="ECO:0000313" key="2">
    <source>
        <dbReference type="Proteomes" id="UP000032300"/>
    </source>
</evidence>
<keyword evidence="2" id="KW-1185">Reference proteome</keyword>
<accession>A0A7U4J8W7</accession>
<reference evidence="1 2" key="1">
    <citation type="journal article" date="2015" name="Int. J. Syst. Evol. Microbiol.">
        <title>Sphingomonas hengshuiensis sp. nov., isolated from lake wetland.</title>
        <authorList>
            <person name="Wei S."/>
            <person name="Wang T."/>
            <person name="Liu H."/>
            <person name="Zhang C."/>
            <person name="Guo J."/>
            <person name="Wang Q."/>
            <person name="Liang K."/>
            <person name="Zhang Z."/>
        </authorList>
    </citation>
    <scope>NUCLEOTIDE SEQUENCE [LARGE SCALE GENOMIC DNA]</scope>
    <source>
        <strain evidence="1 2">WHSC-8</strain>
    </source>
</reference>
<proteinExistence type="predicted"/>
<dbReference type="AlphaFoldDB" id="A0A7U4J8W7"/>
<evidence type="ECO:0000313" key="1">
    <source>
        <dbReference type="EMBL" id="AJP72408.1"/>
    </source>
</evidence>
<dbReference type="EMBL" id="CP010836">
    <property type="protein sequence ID" value="AJP72408.1"/>
    <property type="molecule type" value="Genomic_DNA"/>
</dbReference>
<name>A0A7U4J8W7_9SPHN</name>
<reference evidence="1 2" key="2">
    <citation type="submission" date="2015-02" db="EMBL/GenBank/DDBJ databases">
        <title>The complete genome of Sphingomonas hengshuiensis sp. WHSC-8 isolated from soil of Hengshui Lake.</title>
        <authorList>
            <person name="Wei S."/>
            <person name="Guo J."/>
            <person name="Su C."/>
            <person name="Wu R."/>
            <person name="Zhang Z."/>
            <person name="Liang K."/>
            <person name="Li H."/>
            <person name="Wang T."/>
            <person name="Liu H."/>
            <person name="Zhang C."/>
            <person name="Li Z."/>
            <person name="Wang Q."/>
            <person name="Meng J."/>
        </authorList>
    </citation>
    <scope>NUCLEOTIDE SEQUENCE [LARGE SCALE GENOMIC DNA]</scope>
    <source>
        <strain evidence="1 2">WHSC-8</strain>
    </source>
</reference>
<dbReference type="Proteomes" id="UP000032300">
    <property type="component" value="Chromosome"/>
</dbReference>
<dbReference type="OrthoDB" id="8263000at2"/>
<organism evidence="1 2">
    <name type="scientific">Sphingomonas hengshuiensis</name>
    <dbReference type="NCBI Taxonomy" id="1609977"/>
    <lineage>
        <taxon>Bacteria</taxon>
        <taxon>Pseudomonadati</taxon>
        <taxon>Pseudomonadota</taxon>
        <taxon>Alphaproteobacteria</taxon>
        <taxon>Sphingomonadales</taxon>
        <taxon>Sphingomonadaceae</taxon>
        <taxon>Sphingomonas</taxon>
    </lineage>
</organism>
<gene>
    <name evidence="1" type="ORF">TS85_12345</name>
</gene>